<dbReference type="InterPro" id="IPR026881">
    <property type="entry name" value="WYL_dom"/>
</dbReference>
<dbReference type="PANTHER" id="PTHR34580:SF1">
    <property type="entry name" value="PROTEIN PAFC"/>
    <property type="match status" value="1"/>
</dbReference>
<reference evidence="2 3" key="1">
    <citation type="submission" date="2016-03" db="EMBL/GenBank/DDBJ databases">
        <title>Photobacterium proteolyticum sp. nov. a protease producing bacterium isolated from ocean sediments of Laizhou Bay.</title>
        <authorList>
            <person name="Li Y."/>
        </authorList>
    </citation>
    <scope>NUCLEOTIDE SEQUENCE [LARGE SCALE GENOMIC DNA]</scope>
    <source>
        <strain evidence="2 3">R-40508</strain>
    </source>
</reference>
<feature type="domain" description="WYL" evidence="1">
    <location>
        <begin position="158"/>
        <end position="225"/>
    </location>
</feature>
<keyword evidence="3" id="KW-1185">Reference proteome</keyword>
<dbReference type="EMBL" id="LVHF01000012">
    <property type="protein sequence ID" value="OAN17985.1"/>
    <property type="molecule type" value="Genomic_DNA"/>
</dbReference>
<dbReference type="OrthoDB" id="8595817at2"/>
<dbReference type="AlphaFoldDB" id="A0A178KLV6"/>
<evidence type="ECO:0000313" key="2">
    <source>
        <dbReference type="EMBL" id="OAN17985.1"/>
    </source>
</evidence>
<comment type="caution">
    <text evidence="2">The sequence shown here is derived from an EMBL/GenBank/DDBJ whole genome shotgun (WGS) entry which is preliminary data.</text>
</comment>
<dbReference type="Proteomes" id="UP000078503">
    <property type="component" value="Unassembled WGS sequence"/>
</dbReference>
<name>A0A178KLV6_9GAMM</name>
<organism evidence="2 3">
    <name type="scientific">Photobacterium jeanii</name>
    <dbReference type="NCBI Taxonomy" id="858640"/>
    <lineage>
        <taxon>Bacteria</taxon>
        <taxon>Pseudomonadati</taxon>
        <taxon>Pseudomonadota</taxon>
        <taxon>Gammaproteobacteria</taxon>
        <taxon>Vibrionales</taxon>
        <taxon>Vibrionaceae</taxon>
        <taxon>Photobacterium</taxon>
    </lineage>
</organism>
<dbReference type="Pfam" id="PF13280">
    <property type="entry name" value="WYL"/>
    <property type="match status" value="1"/>
</dbReference>
<proteinExistence type="predicted"/>
<dbReference type="RefSeq" id="WP_068327715.1">
    <property type="nucleotide sequence ID" value="NZ_LVHF01000012.1"/>
</dbReference>
<gene>
    <name evidence="2" type="ORF">A3K86_03440</name>
</gene>
<accession>A0A178KLV6</accession>
<sequence>MAKRTSTQESIVLAFELLKRIPRYQKVTASQLRDQLDAIGIRRDIRTIQRNLEMLSEHFQIDRDERTKPYGYSWDKQAKGLTMPNLSAHEALLLLMAEAHLKNLLPSEVMTSLDGFFTEAKRQLMPMSESVRERDWLDKVRVVSDTQPLLAPKIDNSVFQSVSEALFQDRLLQIEYRNARQQLRQALVMPLGLAQQGPRLYLVCRFDGFENERSLAVHRIVKATVSSFNFERPASFQLSKYDADDRFGFGEGQLCQLKFNIAKTAGYHLLETPLAEDQTVVENEDYYVISATVINSLRLTRWLNSFGDDVWDISYLE</sequence>
<dbReference type="PROSITE" id="PS52050">
    <property type="entry name" value="WYL"/>
    <property type="match status" value="1"/>
</dbReference>
<dbReference type="PANTHER" id="PTHR34580">
    <property type="match status" value="1"/>
</dbReference>
<evidence type="ECO:0000313" key="3">
    <source>
        <dbReference type="Proteomes" id="UP000078503"/>
    </source>
</evidence>
<evidence type="ECO:0000259" key="1">
    <source>
        <dbReference type="Pfam" id="PF13280"/>
    </source>
</evidence>
<dbReference type="STRING" id="858640.A3K86_03440"/>
<protein>
    <submittedName>
        <fullName evidence="2">WYL domain-containing protein</fullName>
    </submittedName>
</protein>
<dbReference type="InterPro" id="IPR051534">
    <property type="entry name" value="CBASS_pafABC_assoc_protein"/>
</dbReference>